<dbReference type="CDD" id="cd20546">
    <property type="entry name" value="CYCLIN_SpCG1C_ScCTK2-like_rpt2"/>
    <property type="match status" value="1"/>
</dbReference>
<dbReference type="Gene3D" id="1.10.472.10">
    <property type="entry name" value="Cyclin-like"/>
    <property type="match status" value="2"/>
</dbReference>
<keyword evidence="3" id="KW-1185">Reference proteome</keyword>
<gene>
    <name evidence="2" type="ORF">FVE85_0901</name>
</gene>
<name>A0A5J4Z1Y0_PORPP</name>
<dbReference type="Proteomes" id="UP000324585">
    <property type="component" value="Unassembled WGS sequence"/>
</dbReference>
<dbReference type="GO" id="GO:0006357">
    <property type="term" value="P:regulation of transcription by RNA polymerase II"/>
    <property type="evidence" value="ECO:0007669"/>
    <property type="project" value="InterPro"/>
</dbReference>
<dbReference type="SUPFAM" id="SSF47954">
    <property type="entry name" value="Cyclin-like"/>
    <property type="match status" value="2"/>
</dbReference>
<dbReference type="EMBL" id="VRMN01000002">
    <property type="protein sequence ID" value="KAA8497172.1"/>
    <property type="molecule type" value="Genomic_DNA"/>
</dbReference>
<reference evidence="3" key="1">
    <citation type="journal article" date="2019" name="Nat. Commun.">
        <title>Expansion of phycobilisome linker gene families in mesophilic red algae.</title>
        <authorList>
            <person name="Lee J."/>
            <person name="Kim D."/>
            <person name="Bhattacharya D."/>
            <person name="Yoon H.S."/>
        </authorList>
    </citation>
    <scope>NUCLEOTIDE SEQUENCE [LARGE SCALE GENOMIC DNA]</scope>
    <source>
        <strain evidence="3">CCMP 1328</strain>
    </source>
</reference>
<feature type="domain" description="Cyclin N-terminal" evidence="1">
    <location>
        <begin position="41"/>
        <end position="162"/>
    </location>
</feature>
<dbReference type="OMA" id="GMELHEN"/>
<organism evidence="2 3">
    <name type="scientific">Porphyridium purpureum</name>
    <name type="common">Red alga</name>
    <name type="synonym">Porphyridium cruentum</name>
    <dbReference type="NCBI Taxonomy" id="35688"/>
    <lineage>
        <taxon>Eukaryota</taxon>
        <taxon>Rhodophyta</taxon>
        <taxon>Bangiophyceae</taxon>
        <taxon>Porphyridiales</taxon>
        <taxon>Porphyridiaceae</taxon>
        <taxon>Porphyridium</taxon>
    </lineage>
</organism>
<dbReference type="PANTHER" id="PTHR10026">
    <property type="entry name" value="CYCLIN"/>
    <property type="match status" value="1"/>
</dbReference>
<dbReference type="InterPro" id="IPR006671">
    <property type="entry name" value="Cyclin_N"/>
</dbReference>
<accession>A0A5J4Z1Y0</accession>
<protein>
    <submittedName>
        <fullName evidence="2">Cyclin-K</fullName>
    </submittedName>
</protein>
<evidence type="ECO:0000259" key="1">
    <source>
        <dbReference type="Pfam" id="PF00134"/>
    </source>
</evidence>
<evidence type="ECO:0000313" key="2">
    <source>
        <dbReference type="EMBL" id="KAA8497172.1"/>
    </source>
</evidence>
<dbReference type="Pfam" id="PF00134">
    <property type="entry name" value="Cyclin_N"/>
    <property type="match status" value="1"/>
</dbReference>
<dbReference type="InterPro" id="IPR036915">
    <property type="entry name" value="Cyclin-like_sf"/>
</dbReference>
<comment type="caution">
    <text evidence="2">The sequence shown here is derived from an EMBL/GenBank/DDBJ whole genome shotgun (WGS) entry which is preliminary data.</text>
</comment>
<dbReference type="PIRSF" id="PIRSF028758">
    <property type="entry name" value="Cyclin, C/H/G types"/>
    <property type="match status" value="1"/>
</dbReference>
<dbReference type="InterPro" id="IPR043198">
    <property type="entry name" value="Cyclin/Ssn8"/>
</dbReference>
<sequence length="288" mass="32701">MSGRTQWRWMMDCAMEQDLRWRFSDEEIALTPSRVAGVSAEEETSRVRAAARLIADAGVAIRVEPVAIGVSIKFLQRFFMLESVTSVHPLEVAPACLFLGCKCQEQAVRAQDVIQSTFKLRTRCAEFPEGEEIMVADPRFFDEKQALLKAERDILRVLNFDLEVRHPYKYLYDLVSSMHGNQSPSNNLISKQIMLVAHCILNDSFSGTDVHLRFDERDIAAVAYYFAAKCIPNCELSSGTYRDATGARHKAWHEFYTSDMDAVEKIGDAIISMYKQDQEKDQRQVPAG</sequence>
<dbReference type="AlphaFoldDB" id="A0A5J4Z1Y0"/>
<dbReference type="GO" id="GO:0016538">
    <property type="term" value="F:cyclin-dependent protein serine/threonine kinase regulator activity"/>
    <property type="evidence" value="ECO:0007669"/>
    <property type="project" value="InterPro"/>
</dbReference>
<dbReference type="OrthoDB" id="10264655at2759"/>
<evidence type="ECO:0000313" key="3">
    <source>
        <dbReference type="Proteomes" id="UP000324585"/>
    </source>
</evidence>
<proteinExistence type="predicted"/>